<dbReference type="SUPFAM" id="SSF47413">
    <property type="entry name" value="lambda repressor-like DNA-binding domains"/>
    <property type="match status" value="1"/>
</dbReference>
<dbReference type="InterPro" id="IPR010982">
    <property type="entry name" value="Lambda_DNA-bd_dom_sf"/>
</dbReference>
<dbReference type="PROSITE" id="PS50943">
    <property type="entry name" value="HTH_CROC1"/>
    <property type="match status" value="1"/>
</dbReference>
<organism evidence="3 4">
    <name type="scientific">Brevundimonas mediterranea</name>
    <dbReference type="NCBI Taxonomy" id="74329"/>
    <lineage>
        <taxon>Bacteria</taxon>
        <taxon>Pseudomonadati</taxon>
        <taxon>Pseudomonadota</taxon>
        <taxon>Alphaproteobacteria</taxon>
        <taxon>Caulobacterales</taxon>
        <taxon>Caulobacteraceae</taxon>
        <taxon>Brevundimonas</taxon>
    </lineage>
</organism>
<dbReference type="GO" id="GO:0003677">
    <property type="term" value="F:DNA binding"/>
    <property type="evidence" value="ECO:0007669"/>
    <property type="project" value="UniProtKB-KW"/>
</dbReference>
<evidence type="ECO:0000313" key="3">
    <source>
        <dbReference type="EMBL" id="VDC49658.1"/>
    </source>
</evidence>
<evidence type="ECO:0000259" key="2">
    <source>
        <dbReference type="PROSITE" id="PS50943"/>
    </source>
</evidence>
<dbReference type="EMBL" id="UXHF01000020">
    <property type="protein sequence ID" value="VDC49658.1"/>
    <property type="molecule type" value="Genomic_DNA"/>
</dbReference>
<evidence type="ECO:0000256" key="1">
    <source>
        <dbReference type="ARBA" id="ARBA00023125"/>
    </source>
</evidence>
<dbReference type="PANTHER" id="PTHR46797:SF1">
    <property type="entry name" value="METHYLPHOSPHONATE SYNTHASE"/>
    <property type="match status" value="1"/>
</dbReference>
<sequence length="68" mass="7721">MELREKFGLNVRRSRKAKRMTIEVLAHQSELSYSYVGEIERGLRNPTLDVVEALARGLGIDVATLFES</sequence>
<reference evidence="3 4" key="1">
    <citation type="submission" date="2018-11" db="EMBL/GenBank/DDBJ databases">
        <authorList>
            <person name="Peiro R."/>
            <person name="Begona"/>
            <person name="Cbmso G."/>
            <person name="Lopez M."/>
            <person name="Gonzalez S."/>
            <person name="Sacristan E."/>
            <person name="Castillo E."/>
        </authorList>
    </citation>
    <scope>NUCLEOTIDE SEQUENCE [LARGE SCALE GENOMIC DNA]</scope>
    <source>
        <strain evidence="3">Brev_genome</strain>
    </source>
</reference>
<gene>
    <name evidence="3" type="ORF">BREV_BREV_01307</name>
</gene>
<dbReference type="PANTHER" id="PTHR46797">
    <property type="entry name" value="HTH-TYPE TRANSCRIPTIONAL REGULATOR"/>
    <property type="match status" value="1"/>
</dbReference>
<dbReference type="Gene3D" id="1.10.260.40">
    <property type="entry name" value="lambda repressor-like DNA-binding domains"/>
    <property type="match status" value="1"/>
</dbReference>
<dbReference type="Pfam" id="PF01381">
    <property type="entry name" value="HTH_3"/>
    <property type="match status" value="1"/>
</dbReference>
<dbReference type="InterPro" id="IPR001387">
    <property type="entry name" value="Cro/C1-type_HTH"/>
</dbReference>
<dbReference type="SMART" id="SM00530">
    <property type="entry name" value="HTH_XRE"/>
    <property type="match status" value="1"/>
</dbReference>
<keyword evidence="4" id="KW-1185">Reference proteome</keyword>
<dbReference type="AlphaFoldDB" id="A0A7Z8Y396"/>
<dbReference type="CDD" id="cd00093">
    <property type="entry name" value="HTH_XRE"/>
    <property type="match status" value="1"/>
</dbReference>
<dbReference type="Proteomes" id="UP000289220">
    <property type="component" value="Unassembled WGS sequence"/>
</dbReference>
<proteinExistence type="predicted"/>
<comment type="caution">
    <text evidence="3">The sequence shown here is derived from an EMBL/GenBank/DDBJ whole genome shotgun (WGS) entry which is preliminary data.</text>
</comment>
<protein>
    <submittedName>
        <fullName evidence="3">Putative HTH-type transcriptional regulator</fullName>
    </submittedName>
</protein>
<evidence type="ECO:0000313" key="4">
    <source>
        <dbReference type="Proteomes" id="UP000289220"/>
    </source>
</evidence>
<name>A0A7Z8Y396_9CAUL</name>
<dbReference type="GO" id="GO:0005829">
    <property type="term" value="C:cytosol"/>
    <property type="evidence" value="ECO:0007669"/>
    <property type="project" value="TreeGrafter"/>
</dbReference>
<keyword evidence="1" id="KW-0238">DNA-binding</keyword>
<dbReference type="InterPro" id="IPR050807">
    <property type="entry name" value="TransReg_Diox_bact_type"/>
</dbReference>
<feature type="domain" description="HTH cro/C1-type" evidence="2">
    <location>
        <begin position="11"/>
        <end position="65"/>
    </location>
</feature>
<dbReference type="RefSeq" id="WP_154725911.1">
    <property type="nucleotide sequence ID" value="NZ_UXHF01000020.1"/>
</dbReference>
<dbReference type="GO" id="GO:0003700">
    <property type="term" value="F:DNA-binding transcription factor activity"/>
    <property type="evidence" value="ECO:0007669"/>
    <property type="project" value="TreeGrafter"/>
</dbReference>
<accession>A0A7Z8Y396</accession>